<feature type="transmembrane region" description="Helical" evidence="15">
    <location>
        <begin position="312"/>
        <end position="338"/>
    </location>
</feature>
<dbReference type="SUPFAM" id="SSF90112">
    <property type="entry name" value="Neurotransmitter-gated ion-channel transmembrane pore"/>
    <property type="match status" value="2"/>
</dbReference>
<feature type="transmembrane region" description="Helical" evidence="15">
    <location>
        <begin position="261"/>
        <end position="279"/>
    </location>
</feature>
<reference evidence="19" key="1">
    <citation type="submission" date="2025-08" db="UniProtKB">
        <authorList>
            <consortium name="RefSeq"/>
        </authorList>
    </citation>
    <scope>IDENTIFICATION</scope>
    <source>
        <tissue evidence="19">Gonad</tissue>
    </source>
</reference>
<keyword evidence="8 15" id="KW-0472">Membrane</keyword>
<feature type="transmembrane region" description="Helical" evidence="15">
    <location>
        <begin position="232"/>
        <end position="255"/>
    </location>
</feature>
<dbReference type="KEGG" id="bbel:109462497"/>
<feature type="domain" description="Neurotransmitter-gated ion-channel transmembrane" evidence="17">
    <location>
        <begin position="238"/>
        <end position="295"/>
    </location>
</feature>
<proteinExistence type="inferred from homology"/>
<dbReference type="RefSeq" id="XP_019614610.1">
    <property type="nucleotide sequence ID" value="XM_019759051.1"/>
</dbReference>
<dbReference type="Gene3D" id="2.70.170.10">
    <property type="entry name" value="Neurotransmitter-gated ion-channel ligand-binding domain"/>
    <property type="match status" value="1"/>
</dbReference>
<dbReference type="GO" id="GO:0045211">
    <property type="term" value="C:postsynaptic membrane"/>
    <property type="evidence" value="ECO:0007669"/>
    <property type="project" value="InterPro"/>
</dbReference>
<evidence type="ECO:0000256" key="14">
    <source>
        <dbReference type="ARBA" id="ARBA00034099"/>
    </source>
</evidence>
<evidence type="ECO:0000256" key="1">
    <source>
        <dbReference type="ARBA" id="ARBA00009237"/>
    </source>
</evidence>
<evidence type="ECO:0000256" key="5">
    <source>
        <dbReference type="ARBA" id="ARBA00022989"/>
    </source>
</evidence>
<sequence length="491" mass="56203">MNLVMVFAVFGDFEARQLKSHLMLNYDPGLRPVTDVTHQTTVEVGIDFRQVIEIVNMLFGTTFQDEKNQIMTSVVWLRQYWYDEALVWNSTDFWDISYVNIPSNEVWLPDTVLYNSVGNDHNQLMTNVVINSAGYVTWMAPRVFRSSCNIDIYYFPFDDQKCLLEFGSWTYGGYDVNTTTESVPPSLTYFVHNDEWELLAIGDKHEDIFYVCCPEPYPLVTFTIYIRRRSMYYLIFLVSPCLLFSIMTILGFYLPPEAGERVGLGITVLLAFTVFLLMVSELMPPTSSAVPLIGKSVFLLMVSELMPPTSSAVPLIVCYYGVTIMLVMFATFMTILILNLHHTDPSCRPLPPWVRRAFLHGLGRVFCTRPHQAKAPPGVDVSLSNCTELEFLCEEYENEIRVTDNGKNKNVEDAHAPDKRYVALLRALRMLMRELHLYVIKCQQMSAANESRDNDWKRVARVLDKLCVALFTFTTVVTAVAVLLKVPHINL</sequence>
<dbReference type="Pfam" id="PF02932">
    <property type="entry name" value="Neur_chan_memb"/>
    <property type="match status" value="2"/>
</dbReference>
<evidence type="ECO:0000256" key="12">
    <source>
        <dbReference type="ARBA" id="ARBA00023286"/>
    </source>
</evidence>
<dbReference type="InterPro" id="IPR006202">
    <property type="entry name" value="Neur_chan_lig-bd"/>
</dbReference>
<keyword evidence="6" id="KW-0770">Synapse</keyword>
<evidence type="ECO:0000256" key="8">
    <source>
        <dbReference type="ARBA" id="ARBA00023136"/>
    </source>
</evidence>
<feature type="transmembrane region" description="Helical" evidence="15">
    <location>
        <begin position="466"/>
        <end position="484"/>
    </location>
</feature>
<feature type="domain" description="Neurotransmitter-gated ion-channel transmembrane" evidence="17">
    <location>
        <begin position="296"/>
        <end position="480"/>
    </location>
</feature>
<dbReference type="PRINTS" id="PR00252">
    <property type="entry name" value="NRIONCHANNEL"/>
</dbReference>
<dbReference type="SUPFAM" id="SSF63712">
    <property type="entry name" value="Nicotinic receptor ligand binding domain-like"/>
    <property type="match status" value="1"/>
</dbReference>
<evidence type="ECO:0000313" key="19">
    <source>
        <dbReference type="RefSeq" id="XP_019614610.1"/>
    </source>
</evidence>
<feature type="domain" description="Neurotransmitter-gated ion-channel ligand-binding" evidence="16">
    <location>
        <begin position="16"/>
        <end position="229"/>
    </location>
</feature>
<keyword evidence="18" id="KW-1185">Reference proteome</keyword>
<dbReference type="InterPro" id="IPR036734">
    <property type="entry name" value="Neur_chan_lig-bd_sf"/>
</dbReference>
<dbReference type="InterPro" id="IPR006201">
    <property type="entry name" value="Neur_channel"/>
</dbReference>
<evidence type="ECO:0000256" key="10">
    <source>
        <dbReference type="ARBA" id="ARBA00023170"/>
    </source>
</evidence>
<evidence type="ECO:0000259" key="16">
    <source>
        <dbReference type="Pfam" id="PF02931"/>
    </source>
</evidence>
<dbReference type="Pfam" id="PF02931">
    <property type="entry name" value="Neur_chan_LBD"/>
    <property type="match status" value="1"/>
</dbReference>
<evidence type="ECO:0000256" key="4">
    <source>
        <dbReference type="ARBA" id="ARBA00022692"/>
    </source>
</evidence>
<keyword evidence="9" id="KW-1015">Disulfide bond</keyword>
<evidence type="ECO:0000256" key="11">
    <source>
        <dbReference type="ARBA" id="ARBA00023180"/>
    </source>
</evidence>
<dbReference type="GeneID" id="109462497"/>
<keyword evidence="11" id="KW-0325">Glycoprotein</keyword>
<dbReference type="PRINTS" id="PR00254">
    <property type="entry name" value="NICOTINICR"/>
</dbReference>
<dbReference type="FunFam" id="2.70.170.10:FF:000016">
    <property type="entry name" value="Nicotinic acetylcholine receptor subunit"/>
    <property type="match status" value="1"/>
</dbReference>
<evidence type="ECO:0000259" key="17">
    <source>
        <dbReference type="Pfam" id="PF02932"/>
    </source>
</evidence>
<dbReference type="PROSITE" id="PS00236">
    <property type="entry name" value="NEUROTR_ION_CHANNEL"/>
    <property type="match status" value="1"/>
</dbReference>
<organism evidence="18 19">
    <name type="scientific">Branchiostoma belcheri</name>
    <name type="common">Amphioxus</name>
    <dbReference type="NCBI Taxonomy" id="7741"/>
    <lineage>
        <taxon>Eukaryota</taxon>
        <taxon>Metazoa</taxon>
        <taxon>Chordata</taxon>
        <taxon>Cephalochordata</taxon>
        <taxon>Leptocardii</taxon>
        <taxon>Amphioxiformes</taxon>
        <taxon>Branchiostomatidae</taxon>
        <taxon>Branchiostoma</taxon>
    </lineage>
</organism>
<dbReference type="InterPro" id="IPR002394">
    <property type="entry name" value="Nicotinic_acetylcholine_rcpt"/>
</dbReference>
<keyword evidence="13 15" id="KW-0407">Ion channel</keyword>
<name>A0A6P4XDJ3_BRABE</name>
<keyword evidence="2 15" id="KW-0813">Transport</keyword>
<keyword evidence="4 15" id="KW-0812">Transmembrane</keyword>
<evidence type="ECO:0000256" key="7">
    <source>
        <dbReference type="ARBA" id="ARBA00023065"/>
    </source>
</evidence>
<comment type="similarity">
    <text evidence="1">Belongs to the ligand-gated ion channel (TC 1.A.9) family. Acetylcholine receptor (TC 1.A.9.1) subfamily.</text>
</comment>
<dbReference type="CDD" id="cd19051">
    <property type="entry name" value="LGIC_TM_cation"/>
    <property type="match status" value="1"/>
</dbReference>
<protein>
    <submittedName>
        <fullName evidence="19">Neuronal acetylcholine receptor subunit alpha-10-like</fullName>
    </submittedName>
</protein>
<keyword evidence="10" id="KW-0675">Receptor</keyword>
<dbReference type="OrthoDB" id="5975154at2759"/>
<dbReference type="Proteomes" id="UP000515135">
    <property type="component" value="Unplaced"/>
</dbReference>
<dbReference type="PANTHER" id="PTHR18945">
    <property type="entry name" value="NEUROTRANSMITTER GATED ION CHANNEL"/>
    <property type="match status" value="1"/>
</dbReference>
<evidence type="ECO:0000256" key="6">
    <source>
        <dbReference type="ARBA" id="ARBA00023018"/>
    </source>
</evidence>
<evidence type="ECO:0000256" key="9">
    <source>
        <dbReference type="ARBA" id="ARBA00023157"/>
    </source>
</evidence>
<keyword evidence="12" id="KW-1071">Ligand-gated ion channel</keyword>
<dbReference type="AlphaFoldDB" id="A0A6P4XDJ3"/>
<gene>
    <name evidence="19" type="primary">LOC109462497</name>
</gene>
<dbReference type="InterPro" id="IPR006029">
    <property type="entry name" value="Neurotrans-gated_channel_TM"/>
</dbReference>
<dbReference type="GO" id="GO:0004888">
    <property type="term" value="F:transmembrane signaling receptor activity"/>
    <property type="evidence" value="ECO:0007669"/>
    <property type="project" value="InterPro"/>
</dbReference>
<evidence type="ECO:0000256" key="13">
    <source>
        <dbReference type="ARBA" id="ARBA00023303"/>
    </source>
</evidence>
<evidence type="ECO:0000256" key="15">
    <source>
        <dbReference type="RuleBase" id="RU000687"/>
    </source>
</evidence>
<keyword evidence="3" id="KW-1003">Cell membrane</keyword>
<evidence type="ECO:0000256" key="2">
    <source>
        <dbReference type="ARBA" id="ARBA00022448"/>
    </source>
</evidence>
<dbReference type="CDD" id="cd18997">
    <property type="entry name" value="LGIC_ECD_nAChR"/>
    <property type="match status" value="1"/>
</dbReference>
<evidence type="ECO:0000256" key="3">
    <source>
        <dbReference type="ARBA" id="ARBA00022475"/>
    </source>
</evidence>
<dbReference type="InterPro" id="IPR036719">
    <property type="entry name" value="Neuro-gated_channel_TM_sf"/>
</dbReference>
<dbReference type="InterPro" id="IPR018000">
    <property type="entry name" value="Neurotransmitter_ion_chnl_CS"/>
</dbReference>
<evidence type="ECO:0000313" key="18">
    <source>
        <dbReference type="Proteomes" id="UP000515135"/>
    </source>
</evidence>
<keyword evidence="7 15" id="KW-0406">Ion transport</keyword>
<accession>A0A6P4XDJ3</accession>
<dbReference type="GO" id="GO:0022848">
    <property type="term" value="F:acetylcholine-gated monoatomic cation-selective channel activity"/>
    <property type="evidence" value="ECO:0007669"/>
    <property type="project" value="InterPro"/>
</dbReference>
<comment type="subcellular location">
    <subcellularLocation>
        <location evidence="14">Synaptic cell membrane</location>
        <topology evidence="14">Multi-pass membrane protein</topology>
    </subcellularLocation>
</comment>
<keyword evidence="5 15" id="KW-1133">Transmembrane helix</keyword>
<dbReference type="InterPro" id="IPR038050">
    <property type="entry name" value="Neuro_actylchol_rec"/>
</dbReference>
<dbReference type="Gene3D" id="1.20.58.390">
    <property type="entry name" value="Neurotransmitter-gated ion-channel transmembrane domain"/>
    <property type="match status" value="3"/>
</dbReference>